<dbReference type="InterPro" id="IPR036922">
    <property type="entry name" value="Rieske_2Fe-2S_sf"/>
</dbReference>
<dbReference type="Gene3D" id="2.102.10.10">
    <property type="entry name" value="Rieske [2Fe-2S] iron-sulphur domain"/>
    <property type="match status" value="1"/>
</dbReference>
<dbReference type="PANTHER" id="PTHR21496">
    <property type="entry name" value="FERREDOXIN-RELATED"/>
    <property type="match status" value="1"/>
</dbReference>
<evidence type="ECO:0000256" key="4">
    <source>
        <dbReference type="ARBA" id="ARBA00023014"/>
    </source>
</evidence>
<comment type="caution">
    <text evidence="6">The sequence shown here is derived from an EMBL/GenBank/DDBJ whole genome shotgun (WGS) entry which is preliminary data.</text>
</comment>
<evidence type="ECO:0000256" key="2">
    <source>
        <dbReference type="ARBA" id="ARBA00022723"/>
    </source>
</evidence>
<name>A0ABM8QLW2_9BACT</name>
<gene>
    <name evidence="6" type="ORF">NSPZN2_10843</name>
</gene>
<evidence type="ECO:0000313" key="6">
    <source>
        <dbReference type="EMBL" id="CAE6703287.1"/>
    </source>
</evidence>
<organism evidence="6 7">
    <name type="scientific">Nitrospira defluvii</name>
    <dbReference type="NCBI Taxonomy" id="330214"/>
    <lineage>
        <taxon>Bacteria</taxon>
        <taxon>Pseudomonadati</taxon>
        <taxon>Nitrospirota</taxon>
        <taxon>Nitrospiria</taxon>
        <taxon>Nitrospirales</taxon>
        <taxon>Nitrospiraceae</taxon>
        <taxon>Nitrospira</taxon>
    </lineage>
</organism>
<keyword evidence="4" id="KW-0411">Iron-sulfur</keyword>
<protein>
    <submittedName>
        <fullName evidence="6">Non-heme iron oxygenase ferredoxin subunit</fullName>
    </submittedName>
</protein>
<dbReference type="EMBL" id="CAJNBJ010000001">
    <property type="protein sequence ID" value="CAE6703287.1"/>
    <property type="molecule type" value="Genomic_DNA"/>
</dbReference>
<accession>A0ABM8QLW2</accession>
<evidence type="ECO:0000313" key="7">
    <source>
        <dbReference type="Proteomes" id="UP000675880"/>
    </source>
</evidence>
<dbReference type="PANTHER" id="PTHR21496:SF23">
    <property type="entry name" value="3-PHENYLPROPIONATE_CINNAMIC ACID DIOXYGENASE FERREDOXIN SUBUNIT"/>
    <property type="match status" value="1"/>
</dbReference>
<evidence type="ECO:0000256" key="1">
    <source>
        <dbReference type="ARBA" id="ARBA00022714"/>
    </source>
</evidence>
<evidence type="ECO:0000256" key="3">
    <source>
        <dbReference type="ARBA" id="ARBA00023004"/>
    </source>
</evidence>
<dbReference type="SUPFAM" id="SSF50022">
    <property type="entry name" value="ISP domain"/>
    <property type="match status" value="1"/>
</dbReference>
<dbReference type="InterPro" id="IPR017941">
    <property type="entry name" value="Rieske_2Fe-2S"/>
</dbReference>
<dbReference type="Proteomes" id="UP000675880">
    <property type="component" value="Unassembled WGS sequence"/>
</dbReference>
<sequence>MGDVPTDSGRIVAVGQHSIALFNVDGSFFAIDNTCAHRGGPLGEGELEGEVVTCPWHSWEYNVRTGLSLTTPSASVEIYEMQVDGEDVKVRLQGRSFRKHLSHKQRSHS</sequence>
<reference evidence="6 7" key="1">
    <citation type="submission" date="2021-02" db="EMBL/GenBank/DDBJ databases">
        <authorList>
            <person name="Han P."/>
        </authorList>
    </citation>
    <scope>NUCLEOTIDE SEQUENCE [LARGE SCALE GENOMIC DNA]</scope>
    <source>
        <strain evidence="6">Candidatus Nitrospira sp. ZN2</strain>
    </source>
</reference>
<keyword evidence="1" id="KW-0001">2Fe-2S</keyword>
<evidence type="ECO:0000259" key="5">
    <source>
        <dbReference type="PROSITE" id="PS51296"/>
    </source>
</evidence>
<dbReference type="PROSITE" id="PS51296">
    <property type="entry name" value="RIESKE"/>
    <property type="match status" value="1"/>
</dbReference>
<proteinExistence type="predicted"/>
<keyword evidence="3" id="KW-0408">Iron</keyword>
<keyword evidence="2" id="KW-0479">Metal-binding</keyword>
<dbReference type="Pfam" id="PF00355">
    <property type="entry name" value="Rieske"/>
    <property type="match status" value="1"/>
</dbReference>
<keyword evidence="7" id="KW-1185">Reference proteome</keyword>
<feature type="domain" description="Rieske" evidence="5">
    <location>
        <begin position="1"/>
        <end position="90"/>
    </location>
</feature>